<sequence>MTKGAIVKFRISDVDKVRLEHFADEAGKSVSAIIRCAINETMRGRVAGQQRREGIAKLRRSTNLMLEAFAGKPIDVPRLKEVAAQVRKDAARVLT</sequence>
<evidence type="ECO:0000313" key="1">
    <source>
        <dbReference type="EMBL" id="MBB5576977.1"/>
    </source>
</evidence>
<dbReference type="RefSeq" id="WP_107109875.1">
    <property type="nucleotide sequence ID" value="NZ_JACHBI010000015.1"/>
</dbReference>
<dbReference type="EMBL" id="JACHBI010000015">
    <property type="protein sequence ID" value="MBB5576977.1"/>
    <property type="molecule type" value="Genomic_DNA"/>
</dbReference>
<gene>
    <name evidence="1" type="ORF">GGD50_005624</name>
</gene>
<dbReference type="Proteomes" id="UP000549882">
    <property type="component" value="Unassembled WGS sequence"/>
</dbReference>
<dbReference type="AlphaFoldDB" id="A0A7W9D417"/>
<protein>
    <submittedName>
        <fullName evidence="1">Putative transcriptional regulator</fullName>
    </submittedName>
</protein>
<evidence type="ECO:0000313" key="2">
    <source>
        <dbReference type="Proteomes" id="UP000549882"/>
    </source>
</evidence>
<reference evidence="1 2" key="1">
    <citation type="submission" date="2020-08" db="EMBL/GenBank/DDBJ databases">
        <title>Genomic Encyclopedia of Type Strains, Phase IV (KMG-V): Genome sequencing to study the core and pangenomes of soil and plant-associated prokaryotes.</title>
        <authorList>
            <person name="Whitman W."/>
        </authorList>
    </citation>
    <scope>NUCLEOTIDE SEQUENCE [LARGE SCALE GENOMIC DNA]</scope>
    <source>
        <strain evidence="1 2">SEMIA 4064</strain>
    </source>
</reference>
<accession>A0A7W9D417</accession>
<dbReference type="GO" id="GO:0006355">
    <property type="term" value="P:regulation of DNA-templated transcription"/>
    <property type="evidence" value="ECO:0007669"/>
    <property type="project" value="InterPro"/>
</dbReference>
<organism evidence="1 2">
    <name type="scientific">Rhizobium paranaense</name>
    <dbReference type="NCBI Taxonomy" id="1650438"/>
    <lineage>
        <taxon>Bacteria</taxon>
        <taxon>Pseudomonadati</taxon>
        <taxon>Pseudomonadota</taxon>
        <taxon>Alphaproteobacteria</taxon>
        <taxon>Hyphomicrobiales</taxon>
        <taxon>Rhizobiaceae</taxon>
        <taxon>Rhizobium/Agrobacterium group</taxon>
        <taxon>Rhizobium</taxon>
    </lineage>
</organism>
<name>A0A7W9D417_9HYPH</name>
<keyword evidence="2" id="KW-1185">Reference proteome</keyword>
<comment type="caution">
    <text evidence="1">The sequence shown here is derived from an EMBL/GenBank/DDBJ whole genome shotgun (WGS) entry which is preliminary data.</text>
</comment>
<proteinExistence type="predicted"/>